<reference evidence="1" key="1">
    <citation type="journal article" date="2015" name="Nature">
        <title>Complex archaea that bridge the gap between prokaryotes and eukaryotes.</title>
        <authorList>
            <person name="Spang A."/>
            <person name="Saw J.H."/>
            <person name="Jorgensen S.L."/>
            <person name="Zaremba-Niedzwiedzka K."/>
            <person name="Martijn J."/>
            <person name="Lind A.E."/>
            <person name="van Eijk R."/>
            <person name="Schleper C."/>
            <person name="Guy L."/>
            <person name="Ettema T.J."/>
        </authorList>
    </citation>
    <scope>NUCLEOTIDE SEQUENCE</scope>
</reference>
<protein>
    <submittedName>
        <fullName evidence="1">Uncharacterized protein</fullName>
    </submittedName>
</protein>
<feature type="non-terminal residue" evidence="1">
    <location>
        <position position="343"/>
    </location>
</feature>
<dbReference type="EMBL" id="LAZR01067320">
    <property type="protein sequence ID" value="KKK51823.1"/>
    <property type="molecule type" value="Genomic_DNA"/>
</dbReference>
<accession>A0A0F8W5F1</accession>
<proteinExistence type="predicted"/>
<gene>
    <name evidence="1" type="ORF">LCGC14_3111100</name>
</gene>
<name>A0A0F8W5F1_9ZZZZ</name>
<comment type="caution">
    <text evidence="1">The sequence shown here is derived from an EMBL/GenBank/DDBJ whole genome shotgun (WGS) entry which is preliminary data.</text>
</comment>
<dbReference type="AlphaFoldDB" id="A0A0F8W5F1"/>
<evidence type="ECO:0000313" key="1">
    <source>
        <dbReference type="EMBL" id="KKK51823.1"/>
    </source>
</evidence>
<feature type="non-terminal residue" evidence="1">
    <location>
        <position position="1"/>
    </location>
</feature>
<sequence length="343" mass="38684">IDNTEDAWKLAQGMLSERAATITRGALAVGLAKTPVNAIYALGKRNFRFYIATEESAAYLARKQIGTFSSILQNMEARSIQIWRGTIDRWLVRPFAEAYLAFALYGPMNIFEDIFRSALGGVRPNRFNVARFSRKWVGVSYDPNLKRDAWSETLGELRKANEAIQTNWILSIGGLAKGFGEKTYGLLVEKPGQIGISIRRGFVDGRATQILKEMGGETFEKLVKIDAPRPRLSDKKLAKEVYESVNDLKLSADPDSIRYVKELFTRSAVHKKEVANILSEHPDMPRAVRDKLTNDMNDGTLISNPEQVNARMEESRDILMDDFIRSPERASDQMKQLADMLTD</sequence>
<organism evidence="1">
    <name type="scientific">marine sediment metagenome</name>
    <dbReference type="NCBI Taxonomy" id="412755"/>
    <lineage>
        <taxon>unclassified sequences</taxon>
        <taxon>metagenomes</taxon>
        <taxon>ecological metagenomes</taxon>
    </lineage>
</organism>